<name>A0ABT5GMP8_9MICO</name>
<evidence type="ECO:0000313" key="3">
    <source>
        <dbReference type="EMBL" id="MDC5698941.1"/>
    </source>
</evidence>
<comment type="caution">
    <text evidence="3">The sequence shown here is derived from an EMBL/GenBank/DDBJ whole genome shotgun (WGS) entry which is preliminary data.</text>
</comment>
<proteinExistence type="predicted"/>
<sequence length="382" mass="39761">MAALLVVAAIVAVTLLTLTSSGGGSGGFADPDSPSRQGSRALAQVLRDQGVDVEVVRTIRDFEAAGVGPTTTVLMGSFDFLGEAAADRASRHASKAARLVLLEPSAFALSDFGVRLAPSDGGRVDLAADCGSDLIDRDDRLDARVTFYQSTDTSADGTPQLPAGAAGCFPGHNADAAVVVLPSTNVQPETVVLGSADALTNARVGEASHAAIGLRALGSTARLVWYLPDISDLDVPDGSGNLRPSDRGIPEWFGPATLLLGLAFIAFALARGRRLGRIVTEPLPVVVRAVETTEARGRLYRRAGDRERAASSLRAGTVQRLAARLGLPSATADEVVAAVARTANREASQIRALLDGPTPTNDRDLVLLAEQLAHLEENVRHA</sequence>
<dbReference type="Pfam" id="PF14258">
    <property type="entry name" value="DUF4350"/>
    <property type="match status" value="1"/>
</dbReference>
<dbReference type="EMBL" id="JAPFQL010000094">
    <property type="protein sequence ID" value="MDC5698941.1"/>
    <property type="molecule type" value="Genomic_DNA"/>
</dbReference>
<evidence type="ECO:0000259" key="2">
    <source>
        <dbReference type="Pfam" id="PF14258"/>
    </source>
</evidence>
<feature type="domain" description="DUF4350" evidence="2">
    <location>
        <begin position="31"/>
        <end position="215"/>
    </location>
</feature>
<protein>
    <submittedName>
        <fullName evidence="3">DUF4350 domain-containing protein</fullName>
    </submittedName>
</protein>
<evidence type="ECO:0000313" key="4">
    <source>
        <dbReference type="Proteomes" id="UP001150259"/>
    </source>
</evidence>
<dbReference type="Proteomes" id="UP001150259">
    <property type="component" value="Unassembled WGS sequence"/>
</dbReference>
<accession>A0ABT5GMP8</accession>
<keyword evidence="1" id="KW-0812">Transmembrane</keyword>
<feature type="transmembrane region" description="Helical" evidence="1">
    <location>
        <begin position="252"/>
        <end position="270"/>
    </location>
</feature>
<evidence type="ECO:0000256" key="1">
    <source>
        <dbReference type="SAM" id="Phobius"/>
    </source>
</evidence>
<keyword evidence="1" id="KW-1133">Transmembrane helix</keyword>
<dbReference type="InterPro" id="IPR025646">
    <property type="entry name" value="DUF4350"/>
</dbReference>
<keyword evidence="1" id="KW-0472">Membrane</keyword>
<dbReference type="RefSeq" id="WP_272463501.1">
    <property type="nucleotide sequence ID" value="NZ_JAPFQL010000094.1"/>
</dbReference>
<organism evidence="3 4">
    <name type="scientific">Intrasporangium calvum</name>
    <dbReference type="NCBI Taxonomy" id="53358"/>
    <lineage>
        <taxon>Bacteria</taxon>
        <taxon>Bacillati</taxon>
        <taxon>Actinomycetota</taxon>
        <taxon>Actinomycetes</taxon>
        <taxon>Micrococcales</taxon>
        <taxon>Intrasporangiaceae</taxon>
        <taxon>Intrasporangium</taxon>
    </lineage>
</organism>
<gene>
    <name evidence="3" type="ORF">OO014_16940</name>
</gene>
<keyword evidence="4" id="KW-1185">Reference proteome</keyword>
<reference evidence="3 4" key="1">
    <citation type="submission" date="2022-11" db="EMBL/GenBank/DDBJ databases">
        <title>Anaerobic phenanthrene biodegradation by a DNRA strain PheN6.</title>
        <authorList>
            <person name="Zhang Z."/>
        </authorList>
    </citation>
    <scope>NUCLEOTIDE SEQUENCE [LARGE SCALE GENOMIC DNA]</scope>
    <source>
        <strain evidence="3 4">PheN6</strain>
    </source>
</reference>